<dbReference type="RefSeq" id="WP_062954050.1">
    <property type="nucleotide sequence ID" value="NZ_JPWB01000006.1"/>
</dbReference>
<comment type="caution">
    <text evidence="1">The sequence shown here is derived from an EMBL/GenBank/DDBJ whole genome shotgun (WGS) entry which is preliminary data.</text>
</comment>
<protein>
    <submittedName>
        <fullName evidence="1">Uncharacterized protein</fullName>
    </submittedName>
</protein>
<sequence length="224" mass="25096">MPDIFENNALAYEDAKRTVAEFEGTTIADDFKIRAVEHLIKTDPLAALYDALDAADLASHEPGPGFLDQLETFCKLATKVTIADDGEQTSRLVRFLVSIASDLYHTARVARPETGINPDRYRKPLERLANEIWGNELLFAHRLQDGSDYKIAFQAGEISKNGMYPIQYNYQDDSRPQDTSILINPRQTSTEARRLANAMNRCLKLTPMQVEAITTGETRNSEAA</sequence>
<dbReference type="EMBL" id="JPWB01000006">
    <property type="protein sequence ID" value="RCK21076.1"/>
    <property type="molecule type" value="Genomic_DNA"/>
</dbReference>
<organism evidence="1 2">
    <name type="scientific">Thalassospira profundimaris</name>
    <dbReference type="NCBI Taxonomy" id="502049"/>
    <lineage>
        <taxon>Bacteria</taxon>
        <taxon>Pseudomonadati</taxon>
        <taxon>Pseudomonadota</taxon>
        <taxon>Alphaproteobacteria</taxon>
        <taxon>Rhodospirillales</taxon>
        <taxon>Thalassospiraceae</taxon>
        <taxon>Thalassospira</taxon>
    </lineage>
</organism>
<dbReference type="AlphaFoldDB" id="A0A367V779"/>
<evidence type="ECO:0000313" key="1">
    <source>
        <dbReference type="EMBL" id="RCK21076.1"/>
    </source>
</evidence>
<name>A0A367V779_9PROT</name>
<evidence type="ECO:0000313" key="2">
    <source>
        <dbReference type="Proteomes" id="UP000253061"/>
    </source>
</evidence>
<gene>
    <name evidence="1" type="ORF">TH6_15005</name>
</gene>
<reference evidence="1 2" key="1">
    <citation type="submission" date="2014-07" db="EMBL/GenBank/DDBJ databases">
        <title>Draft genome sequence of Thalassospira profundimaris R8-17.</title>
        <authorList>
            <person name="Lai Q."/>
            <person name="Shao Z."/>
        </authorList>
    </citation>
    <scope>NUCLEOTIDE SEQUENCE [LARGE SCALE GENOMIC DNA]</scope>
    <source>
        <strain evidence="1 2">R8-17</strain>
    </source>
</reference>
<dbReference type="Proteomes" id="UP000253061">
    <property type="component" value="Unassembled WGS sequence"/>
</dbReference>
<proteinExistence type="predicted"/>
<accession>A0A367V779</accession>